<organism evidence="1">
    <name type="scientific">Daphnia magna</name>
    <dbReference type="NCBI Taxonomy" id="35525"/>
    <lineage>
        <taxon>Eukaryota</taxon>
        <taxon>Metazoa</taxon>
        <taxon>Ecdysozoa</taxon>
        <taxon>Arthropoda</taxon>
        <taxon>Crustacea</taxon>
        <taxon>Branchiopoda</taxon>
        <taxon>Diplostraca</taxon>
        <taxon>Cladocera</taxon>
        <taxon>Anomopoda</taxon>
        <taxon>Daphniidae</taxon>
        <taxon>Daphnia</taxon>
    </lineage>
</organism>
<name>A0A0P5C654_9CRUS</name>
<reference evidence="1" key="1">
    <citation type="submission" date="2015-10" db="EMBL/GenBank/DDBJ databases">
        <title>EvidentialGene: Evidence-directed Construction of Complete mRNA Transcriptomes without Genomes.</title>
        <authorList>
            <person name="Gilbert D.G."/>
        </authorList>
    </citation>
    <scope>NUCLEOTIDE SEQUENCE</scope>
</reference>
<dbReference type="AlphaFoldDB" id="A0A0P5C654"/>
<proteinExistence type="predicted"/>
<evidence type="ECO:0000313" key="1">
    <source>
        <dbReference type="EMBL" id="JAN66091.1"/>
    </source>
</evidence>
<dbReference type="EMBL" id="GDIQ01028646">
    <property type="protein sequence ID" value="JAN66091.1"/>
    <property type="molecule type" value="Transcribed_RNA"/>
</dbReference>
<protein>
    <submittedName>
        <fullName evidence="1">Uncharacterized protein</fullName>
    </submittedName>
</protein>
<accession>A0A0P5C654</accession>
<sequence>MRSIQTITIEYDNQSGYNELTDANIACLNFARGQTFVLWVFPALSQCNAKTKLRNKKRTHTSSSPCILNVA</sequence>